<dbReference type="PANTHER" id="PTHR24075">
    <property type="entry name" value="SEC63 DOMAIN-CONTAINING"/>
    <property type="match status" value="1"/>
</dbReference>
<comment type="subcellular location">
    <subcellularLocation>
        <location evidence="1">Endoplasmic reticulum membrane</location>
        <topology evidence="1">Multi-pass membrane protein</topology>
    </subcellularLocation>
</comment>
<dbReference type="InterPro" id="IPR035892">
    <property type="entry name" value="C2_domain_sf"/>
</dbReference>
<dbReference type="OrthoDB" id="1734229at2759"/>
<dbReference type="Pfam" id="PF02889">
    <property type="entry name" value="Sec63"/>
    <property type="match status" value="1"/>
</dbReference>
<keyword evidence="6 10" id="KW-1133">Transmembrane helix</keyword>
<dbReference type="PRINTS" id="PR00625">
    <property type="entry name" value="JDOMAIN"/>
</dbReference>
<dbReference type="GO" id="GO:0006614">
    <property type="term" value="P:SRP-dependent cotranslational protein targeting to membrane"/>
    <property type="evidence" value="ECO:0007669"/>
    <property type="project" value="TreeGrafter"/>
</dbReference>
<feature type="domain" description="J" evidence="11">
    <location>
        <begin position="105"/>
        <end position="187"/>
    </location>
</feature>
<proteinExistence type="predicted"/>
<keyword evidence="3 10" id="KW-0812">Transmembrane</keyword>
<dbReference type="SMART" id="SM00973">
    <property type="entry name" value="Sec63"/>
    <property type="match status" value="1"/>
</dbReference>
<dbReference type="Gene3D" id="1.10.3380.10">
    <property type="entry name" value="Sec63 N-terminal domain-like domain"/>
    <property type="match status" value="1"/>
</dbReference>
<evidence type="ECO:0000256" key="6">
    <source>
        <dbReference type="ARBA" id="ARBA00022989"/>
    </source>
</evidence>
<feature type="transmembrane region" description="Helical" evidence="10">
    <location>
        <begin position="77"/>
        <end position="94"/>
    </location>
</feature>
<dbReference type="AlphaFoldDB" id="A0A0D0E964"/>
<dbReference type="InParanoid" id="A0A0D0E964"/>
<evidence type="ECO:0000256" key="4">
    <source>
        <dbReference type="ARBA" id="ARBA00022824"/>
    </source>
</evidence>
<evidence type="ECO:0000256" key="10">
    <source>
        <dbReference type="SAM" id="Phobius"/>
    </source>
</evidence>
<dbReference type="STRING" id="930991.A0A0D0E964"/>
<dbReference type="SUPFAM" id="SSF81296">
    <property type="entry name" value="E set domains"/>
    <property type="match status" value="1"/>
</dbReference>
<organism evidence="12 13">
    <name type="scientific">Paxillus rubicundulus Ve08.2h10</name>
    <dbReference type="NCBI Taxonomy" id="930991"/>
    <lineage>
        <taxon>Eukaryota</taxon>
        <taxon>Fungi</taxon>
        <taxon>Dikarya</taxon>
        <taxon>Basidiomycota</taxon>
        <taxon>Agaricomycotina</taxon>
        <taxon>Agaricomycetes</taxon>
        <taxon>Agaricomycetidae</taxon>
        <taxon>Boletales</taxon>
        <taxon>Paxilineae</taxon>
        <taxon>Paxillaceae</taxon>
        <taxon>Paxillus</taxon>
    </lineage>
</organism>
<keyword evidence="2" id="KW-0813">Transport</keyword>
<evidence type="ECO:0000256" key="3">
    <source>
        <dbReference type="ARBA" id="ARBA00022692"/>
    </source>
</evidence>
<feature type="compositionally biased region" description="Acidic residues" evidence="9">
    <location>
        <begin position="645"/>
        <end position="668"/>
    </location>
</feature>
<dbReference type="Gene3D" id="2.60.40.150">
    <property type="entry name" value="C2 domain"/>
    <property type="match status" value="1"/>
</dbReference>
<dbReference type="PROSITE" id="PS50076">
    <property type="entry name" value="DNAJ_2"/>
    <property type="match status" value="1"/>
</dbReference>
<evidence type="ECO:0000256" key="2">
    <source>
        <dbReference type="ARBA" id="ARBA00022448"/>
    </source>
</evidence>
<accession>A0A0D0E964</accession>
<dbReference type="PANTHER" id="PTHR24075:SF0">
    <property type="entry name" value="TRANSLOCATION PROTEIN SEC63 HOMOLOG"/>
    <property type="match status" value="1"/>
</dbReference>
<dbReference type="InterPro" id="IPR001623">
    <property type="entry name" value="DnaJ_domain"/>
</dbReference>
<dbReference type="InterPro" id="IPR004179">
    <property type="entry name" value="Sec63-dom"/>
</dbReference>
<name>A0A0D0E964_9AGAM</name>
<evidence type="ECO:0000256" key="5">
    <source>
        <dbReference type="ARBA" id="ARBA00022927"/>
    </source>
</evidence>
<sequence>MAKYHYDEAGNMAAYFLISVLAIVLVPLTLTAVASITAKRPEETMKGCQCKPCVERRKQVIAGNQGSIFRPKFTKKMTMLLAGWSIVGFLAYKVRNAESDNKTYNPFEILGISTGVTEKEIKSHFKKLSKLYHPDKVKATVNETVEDIANRFVDITKAYKSQVFIFNLHCNTNLTDEAIRRNYELYGHPDGRQEVSMGIALPSWIIEGKNTIWVLGLYGLLIGAVLPGMVGRWWFGSRGKTKEGVESRTAEGFWKGVEEGSDIGDVIHVFGSAFKYEALDKAAGDLSRVEGEIAKRGREWMKKDVVGGDGEEKVKRAMTLLYAHFLRLDLGSKALEQEQASLLLRTPALLNALLTIASARSWLAPTLGAMRLHAYIAQALVPGEPVLPQAQLPGFDAVTSRPEKHGLLAFVQALEGSGDDRAAEARKALNNWESLEVVDIGFKATIMSIVIGERLVTPSSIVFLLVKLRVTEPNAISPPSPNVDANNAKKNDDIDERFLNSRGEAEELQGDGAGWAHAPFWPGLRKPGWWLVLADDKSNRIVVPPLRITDVPRSDPAKERNYRCYKLQFQAPPNVGLFTWKVYFVSDTMVGEEVCRGISLKIDDVSALNAEEQTPEDEISDPEEDTLAGQMAAMRGGSVKKGAVEESEDESSTDDDADDGGDDSTDSD</sequence>
<evidence type="ECO:0000256" key="1">
    <source>
        <dbReference type="ARBA" id="ARBA00004477"/>
    </source>
</evidence>
<dbReference type="HOGENOM" id="CLU_014210_0_0_1"/>
<keyword evidence="5" id="KW-0653">Protein transport</keyword>
<keyword evidence="13" id="KW-1185">Reference proteome</keyword>
<dbReference type="EMBL" id="KN825041">
    <property type="protein sequence ID" value="KIK95455.1"/>
    <property type="molecule type" value="Genomic_DNA"/>
</dbReference>
<dbReference type="SUPFAM" id="SSF46565">
    <property type="entry name" value="Chaperone J-domain"/>
    <property type="match status" value="1"/>
</dbReference>
<keyword evidence="7 10" id="KW-0472">Membrane</keyword>
<dbReference type="Gene3D" id="1.10.287.110">
    <property type="entry name" value="DnaJ domain"/>
    <property type="match status" value="1"/>
</dbReference>
<gene>
    <name evidence="12" type="ORF">PAXRUDRAFT_140659</name>
</gene>
<dbReference type="GO" id="GO:0006620">
    <property type="term" value="P:post-translational protein targeting to endoplasmic reticulum membrane"/>
    <property type="evidence" value="ECO:0007669"/>
    <property type="project" value="TreeGrafter"/>
</dbReference>
<dbReference type="Proteomes" id="UP000054538">
    <property type="component" value="Unassembled WGS sequence"/>
</dbReference>
<keyword evidence="8" id="KW-0143">Chaperone</keyword>
<dbReference type="Pfam" id="PF00226">
    <property type="entry name" value="DnaJ"/>
    <property type="match status" value="1"/>
</dbReference>
<dbReference type="InterPro" id="IPR014756">
    <property type="entry name" value="Ig_E-set"/>
</dbReference>
<dbReference type="InterPro" id="IPR036869">
    <property type="entry name" value="J_dom_sf"/>
</dbReference>
<reference evidence="13" key="2">
    <citation type="submission" date="2015-01" db="EMBL/GenBank/DDBJ databases">
        <title>Evolutionary Origins and Diversification of the Mycorrhizal Mutualists.</title>
        <authorList>
            <consortium name="DOE Joint Genome Institute"/>
            <consortium name="Mycorrhizal Genomics Consortium"/>
            <person name="Kohler A."/>
            <person name="Kuo A."/>
            <person name="Nagy L.G."/>
            <person name="Floudas D."/>
            <person name="Copeland A."/>
            <person name="Barry K.W."/>
            <person name="Cichocki N."/>
            <person name="Veneault-Fourrey C."/>
            <person name="LaButti K."/>
            <person name="Lindquist E.A."/>
            <person name="Lipzen A."/>
            <person name="Lundell T."/>
            <person name="Morin E."/>
            <person name="Murat C."/>
            <person name="Riley R."/>
            <person name="Ohm R."/>
            <person name="Sun H."/>
            <person name="Tunlid A."/>
            <person name="Henrissat B."/>
            <person name="Grigoriev I.V."/>
            <person name="Hibbett D.S."/>
            <person name="Martin F."/>
        </authorList>
    </citation>
    <scope>NUCLEOTIDE SEQUENCE [LARGE SCALE GENOMIC DNA]</scope>
    <source>
        <strain evidence="13">Ve08.2h10</strain>
    </source>
</reference>
<feature type="transmembrane region" description="Helical" evidence="10">
    <location>
        <begin position="212"/>
        <end position="235"/>
    </location>
</feature>
<protein>
    <recommendedName>
        <fullName evidence="11">J domain-containing protein</fullName>
    </recommendedName>
</protein>
<feature type="region of interest" description="Disordered" evidence="9">
    <location>
        <begin position="609"/>
        <end position="668"/>
    </location>
</feature>
<dbReference type="CDD" id="cd06257">
    <property type="entry name" value="DnaJ"/>
    <property type="match status" value="1"/>
</dbReference>
<evidence type="ECO:0000313" key="13">
    <source>
        <dbReference type="Proteomes" id="UP000054538"/>
    </source>
</evidence>
<feature type="compositionally biased region" description="Acidic residues" evidence="9">
    <location>
        <begin position="613"/>
        <end position="626"/>
    </location>
</feature>
<reference evidence="12 13" key="1">
    <citation type="submission" date="2014-04" db="EMBL/GenBank/DDBJ databases">
        <authorList>
            <consortium name="DOE Joint Genome Institute"/>
            <person name="Kuo A."/>
            <person name="Kohler A."/>
            <person name="Jargeat P."/>
            <person name="Nagy L.G."/>
            <person name="Floudas D."/>
            <person name="Copeland A."/>
            <person name="Barry K.W."/>
            <person name="Cichocki N."/>
            <person name="Veneault-Fourrey C."/>
            <person name="LaButti K."/>
            <person name="Lindquist E.A."/>
            <person name="Lipzen A."/>
            <person name="Lundell T."/>
            <person name="Morin E."/>
            <person name="Murat C."/>
            <person name="Sun H."/>
            <person name="Tunlid A."/>
            <person name="Henrissat B."/>
            <person name="Grigoriev I.V."/>
            <person name="Hibbett D.S."/>
            <person name="Martin F."/>
            <person name="Nordberg H.P."/>
            <person name="Cantor M.N."/>
            <person name="Hua S.X."/>
        </authorList>
    </citation>
    <scope>NUCLEOTIDE SEQUENCE [LARGE SCALE GENOMIC DNA]</scope>
    <source>
        <strain evidence="12 13">Ve08.2h10</strain>
    </source>
</reference>
<dbReference type="GO" id="GO:0031207">
    <property type="term" value="C:Sec62/Sec63 complex"/>
    <property type="evidence" value="ECO:0007669"/>
    <property type="project" value="TreeGrafter"/>
</dbReference>
<dbReference type="GO" id="GO:0003723">
    <property type="term" value="F:RNA binding"/>
    <property type="evidence" value="ECO:0007669"/>
    <property type="project" value="TreeGrafter"/>
</dbReference>
<dbReference type="GO" id="GO:0008320">
    <property type="term" value="F:protein transmembrane transporter activity"/>
    <property type="evidence" value="ECO:0007669"/>
    <property type="project" value="TreeGrafter"/>
</dbReference>
<dbReference type="SMART" id="SM00271">
    <property type="entry name" value="DnaJ"/>
    <property type="match status" value="1"/>
</dbReference>
<keyword evidence="4" id="KW-0256">Endoplasmic reticulum</keyword>
<dbReference type="SUPFAM" id="SSF158702">
    <property type="entry name" value="Sec63 N-terminal domain-like"/>
    <property type="match status" value="1"/>
</dbReference>
<feature type="transmembrane region" description="Helical" evidence="10">
    <location>
        <begin position="12"/>
        <end position="36"/>
    </location>
</feature>
<evidence type="ECO:0000259" key="11">
    <source>
        <dbReference type="PROSITE" id="PS50076"/>
    </source>
</evidence>
<evidence type="ECO:0000256" key="8">
    <source>
        <dbReference type="ARBA" id="ARBA00023186"/>
    </source>
</evidence>
<dbReference type="FunCoup" id="A0A0D0E964">
    <property type="interactions" value="562"/>
</dbReference>
<evidence type="ECO:0000256" key="9">
    <source>
        <dbReference type="SAM" id="MobiDB-lite"/>
    </source>
</evidence>
<evidence type="ECO:0000256" key="7">
    <source>
        <dbReference type="ARBA" id="ARBA00023136"/>
    </source>
</evidence>
<evidence type="ECO:0000313" key="12">
    <source>
        <dbReference type="EMBL" id="KIK95455.1"/>
    </source>
</evidence>